<dbReference type="OrthoDB" id="444403at2759"/>
<feature type="compositionally biased region" description="Basic and acidic residues" evidence="1">
    <location>
        <begin position="245"/>
        <end position="254"/>
    </location>
</feature>
<evidence type="ECO:0000313" key="2">
    <source>
        <dbReference type="EMBL" id="CAE7601521.1"/>
    </source>
</evidence>
<reference evidence="2" key="1">
    <citation type="submission" date="2021-02" db="EMBL/GenBank/DDBJ databases">
        <authorList>
            <person name="Dougan E. K."/>
            <person name="Rhodes N."/>
            <person name="Thang M."/>
            <person name="Chan C."/>
        </authorList>
    </citation>
    <scope>NUCLEOTIDE SEQUENCE</scope>
</reference>
<evidence type="ECO:0000256" key="1">
    <source>
        <dbReference type="SAM" id="MobiDB-lite"/>
    </source>
</evidence>
<accession>A0A812UVR1</accession>
<dbReference type="EMBL" id="CAJNJA010028403">
    <property type="protein sequence ID" value="CAE7601521.1"/>
    <property type="molecule type" value="Genomic_DNA"/>
</dbReference>
<feature type="region of interest" description="Disordered" evidence="1">
    <location>
        <begin position="228"/>
        <end position="254"/>
    </location>
</feature>
<evidence type="ECO:0000313" key="3">
    <source>
        <dbReference type="Proteomes" id="UP000601435"/>
    </source>
</evidence>
<sequence length="284" mass="31323">GVGHVDGLHLSPDAMPHLVESLEPFLEDVAAVFSDSSLCSVCDVGGNFDLDRRGQVAAAALGAVPLHPAAGRALRGIGQELAWKLSVGDFLRDKSKILVVCAGRAGPVRQRTLGDLSHVRSRRQRLIRLYEWTWPRQLHEAVEDMREAGARLIPQAHRHVPKRAMLSTFWTPENDIQKARKAQDQQSLNATQCVRAGWRGGESVVGRLGAGAHARRERQILMERSAHLSSAGHASGGTAAATRGDAGDFEEKSNMRRQVADKGYEEKDGYDDDWLWYHCDWGPR</sequence>
<name>A0A812UVR1_9DINO</name>
<protein>
    <submittedName>
        <fullName evidence="2">TatB protein</fullName>
    </submittedName>
</protein>
<dbReference type="Proteomes" id="UP000601435">
    <property type="component" value="Unassembled WGS sequence"/>
</dbReference>
<gene>
    <name evidence="2" type="primary">tatB</name>
    <name evidence="2" type="ORF">SNEC2469_LOCUS17224</name>
</gene>
<feature type="non-terminal residue" evidence="2">
    <location>
        <position position="284"/>
    </location>
</feature>
<proteinExistence type="predicted"/>
<organism evidence="2 3">
    <name type="scientific">Symbiodinium necroappetens</name>
    <dbReference type="NCBI Taxonomy" id="1628268"/>
    <lineage>
        <taxon>Eukaryota</taxon>
        <taxon>Sar</taxon>
        <taxon>Alveolata</taxon>
        <taxon>Dinophyceae</taxon>
        <taxon>Suessiales</taxon>
        <taxon>Symbiodiniaceae</taxon>
        <taxon>Symbiodinium</taxon>
    </lineage>
</organism>
<comment type="caution">
    <text evidence="2">The sequence shown here is derived from an EMBL/GenBank/DDBJ whole genome shotgun (WGS) entry which is preliminary data.</text>
</comment>
<feature type="non-terminal residue" evidence="2">
    <location>
        <position position="1"/>
    </location>
</feature>
<keyword evidence="3" id="KW-1185">Reference proteome</keyword>
<feature type="compositionally biased region" description="Low complexity" evidence="1">
    <location>
        <begin position="228"/>
        <end position="244"/>
    </location>
</feature>
<dbReference type="AlphaFoldDB" id="A0A812UVR1"/>